<gene>
    <name evidence="2" type="ORF">FGO68_gene10337</name>
</gene>
<dbReference type="GO" id="GO:0005524">
    <property type="term" value="F:ATP binding"/>
    <property type="evidence" value="ECO:0007669"/>
    <property type="project" value="InterPro"/>
</dbReference>
<dbReference type="Gene3D" id="1.10.510.10">
    <property type="entry name" value="Transferase(Phosphotransferase) domain 1"/>
    <property type="match status" value="1"/>
</dbReference>
<dbReference type="InterPro" id="IPR000719">
    <property type="entry name" value="Prot_kinase_dom"/>
</dbReference>
<evidence type="ECO:0000313" key="3">
    <source>
        <dbReference type="Proteomes" id="UP000785679"/>
    </source>
</evidence>
<name>A0A8J8T5T2_HALGN</name>
<evidence type="ECO:0000259" key="1">
    <source>
        <dbReference type="PROSITE" id="PS50011"/>
    </source>
</evidence>
<dbReference type="Proteomes" id="UP000785679">
    <property type="component" value="Unassembled WGS sequence"/>
</dbReference>
<proteinExistence type="predicted"/>
<dbReference type="PROSITE" id="PS50011">
    <property type="entry name" value="PROTEIN_KINASE_DOM"/>
    <property type="match status" value="1"/>
</dbReference>
<organism evidence="2 3">
    <name type="scientific">Halteria grandinella</name>
    <dbReference type="NCBI Taxonomy" id="5974"/>
    <lineage>
        <taxon>Eukaryota</taxon>
        <taxon>Sar</taxon>
        <taxon>Alveolata</taxon>
        <taxon>Ciliophora</taxon>
        <taxon>Intramacronucleata</taxon>
        <taxon>Spirotrichea</taxon>
        <taxon>Stichotrichia</taxon>
        <taxon>Sporadotrichida</taxon>
        <taxon>Halteriidae</taxon>
        <taxon>Halteria</taxon>
    </lineage>
</organism>
<comment type="caution">
    <text evidence="2">The sequence shown here is derived from an EMBL/GenBank/DDBJ whole genome shotgun (WGS) entry which is preliminary data.</text>
</comment>
<accession>A0A8J8T5T2</accession>
<dbReference type="InterPro" id="IPR011009">
    <property type="entry name" value="Kinase-like_dom_sf"/>
</dbReference>
<dbReference type="OrthoDB" id="242910at2759"/>
<reference evidence="2" key="1">
    <citation type="submission" date="2019-06" db="EMBL/GenBank/DDBJ databases">
        <authorList>
            <person name="Zheng W."/>
        </authorList>
    </citation>
    <scope>NUCLEOTIDE SEQUENCE</scope>
    <source>
        <strain evidence="2">QDHG01</strain>
    </source>
</reference>
<dbReference type="SUPFAM" id="SSF56112">
    <property type="entry name" value="Protein kinase-like (PK-like)"/>
    <property type="match status" value="1"/>
</dbReference>
<sequence length="442" mass="52206">MDLIFEHQMIQSIAYLEGTASRTTNDVFIVQKGTLELIDYSCLKNKYFVLSEKSRFKNERMKLERFQGLKQLELQAYMLLKYLRQLHKMGICHGDIKPANIFFDSYRRGFVTTDSGSLIPVIDGTDKFYRTCFTEYFASKDYVKKIRAGQQLTSEELKMEDIYQYKVTIQHQYMESFVQHGQTSEVIEKIIKLCDKYQNDMQVLSAIVLTDASIALNLIQFLRQLDNVPRFTESFWEFFANCLDHTFATLQIPQAKRIEMLFYDDSNAEKYAMINYYYIMDDIQGIARYTERERDQTNTRGKLYSYLQAHDKPHLWFPIILSLMDSIHDMHLHYQQGNQVQYLEIEIMKEFYDKLKQYDSISDPLVKGRECEAMADCIVHLYSNFQFAIIGTQTNQHPAFQLFDMIAHNTLKMVVSDEEKSEKLLACIQDQVKYYKEDGIYI</sequence>
<dbReference type="EMBL" id="RRYP01004536">
    <property type="protein sequence ID" value="TNV82790.1"/>
    <property type="molecule type" value="Genomic_DNA"/>
</dbReference>
<protein>
    <recommendedName>
        <fullName evidence="1">Protein kinase domain-containing protein</fullName>
    </recommendedName>
</protein>
<dbReference type="InterPro" id="IPR008271">
    <property type="entry name" value="Ser/Thr_kinase_AS"/>
</dbReference>
<keyword evidence="3" id="KW-1185">Reference proteome</keyword>
<evidence type="ECO:0000313" key="2">
    <source>
        <dbReference type="EMBL" id="TNV82790.1"/>
    </source>
</evidence>
<dbReference type="PROSITE" id="PS00108">
    <property type="entry name" value="PROTEIN_KINASE_ST"/>
    <property type="match status" value="1"/>
</dbReference>
<dbReference type="GO" id="GO:0004672">
    <property type="term" value="F:protein kinase activity"/>
    <property type="evidence" value="ECO:0007669"/>
    <property type="project" value="InterPro"/>
</dbReference>
<dbReference type="AlphaFoldDB" id="A0A8J8T5T2"/>
<feature type="domain" description="Protein kinase" evidence="1">
    <location>
        <begin position="1"/>
        <end position="231"/>
    </location>
</feature>